<feature type="region of interest" description="Disordered" evidence="1">
    <location>
        <begin position="1"/>
        <end position="49"/>
    </location>
</feature>
<evidence type="ECO:0000256" key="2">
    <source>
        <dbReference type="SAM" id="Phobius"/>
    </source>
</evidence>
<comment type="caution">
    <text evidence="4">The sequence shown here is derived from an EMBL/GenBank/DDBJ whole genome shotgun (WGS) entry which is preliminary data.</text>
</comment>
<feature type="region of interest" description="Disordered" evidence="1">
    <location>
        <begin position="171"/>
        <end position="202"/>
    </location>
</feature>
<evidence type="ECO:0000259" key="3">
    <source>
        <dbReference type="Pfam" id="PF26056"/>
    </source>
</evidence>
<dbReference type="EMBL" id="JAHSTP010000015">
    <property type="protein sequence ID" value="MBZ6155170.1"/>
    <property type="molecule type" value="Genomic_DNA"/>
</dbReference>
<sequence length="307" mass="31043">MWPGEQSPAGGPEQPNPYKEPPAPWNAPTVASGPPVGGPPGRGPGGGRTKLVAIGAAAAVVVAAAVTGAVLLGGDEDDSAAGPDPAASSASASASAAADDPRSGDSGPAPTVAGWTVVANPDHGIAFDVPASWAPKSRDWVTYVAEDDDPDEKPLVAMKAPAVLQEEWCASDGDRDGSVDHTPLASAGTRGNNGARSTEDVARTDSAAWVYGAYTQPDRDKISTGPVTSFTTASGIRGSVATSRSSGVAKKDKCDVEGKATTFAFETADGDFASWSFFGAAGVDDEVPETTVREILATVREYTPSDS</sequence>
<dbReference type="RefSeq" id="WP_070387564.1">
    <property type="nucleotide sequence ID" value="NZ_BNEG01000005.1"/>
</dbReference>
<keyword evidence="5" id="KW-1185">Reference proteome</keyword>
<reference evidence="4 5" key="1">
    <citation type="submission" date="2021-06" db="EMBL/GenBank/DDBJ databases">
        <title>Ecological speciation of a Streptomyces species isolated from different habitats and geographic origins.</title>
        <authorList>
            <person name="Wang J."/>
        </authorList>
    </citation>
    <scope>NUCLEOTIDE SEQUENCE [LARGE SCALE GENOMIC DNA]</scope>
    <source>
        <strain evidence="4 5">FXJ8.012</strain>
    </source>
</reference>
<gene>
    <name evidence="4" type="ORF">KVH32_28990</name>
</gene>
<dbReference type="InterPro" id="IPR058330">
    <property type="entry name" value="DUF8017"/>
</dbReference>
<dbReference type="Pfam" id="PF26056">
    <property type="entry name" value="DUF8017"/>
    <property type="match status" value="1"/>
</dbReference>
<evidence type="ECO:0000313" key="5">
    <source>
        <dbReference type="Proteomes" id="UP000758701"/>
    </source>
</evidence>
<feature type="transmembrane region" description="Helical" evidence="2">
    <location>
        <begin position="51"/>
        <end position="72"/>
    </location>
</feature>
<name>A0ABS7WD00_STROV</name>
<keyword evidence="2" id="KW-1133">Transmembrane helix</keyword>
<feature type="domain" description="DUF8017" evidence="3">
    <location>
        <begin position="109"/>
        <end position="302"/>
    </location>
</feature>
<evidence type="ECO:0000256" key="1">
    <source>
        <dbReference type="SAM" id="MobiDB-lite"/>
    </source>
</evidence>
<feature type="region of interest" description="Disordered" evidence="1">
    <location>
        <begin position="73"/>
        <end position="115"/>
    </location>
</feature>
<feature type="compositionally biased region" description="Pro residues" evidence="1">
    <location>
        <begin position="14"/>
        <end position="25"/>
    </location>
</feature>
<accession>A0ABS7WD00</accession>
<protein>
    <recommendedName>
        <fullName evidence="3">DUF8017 domain-containing protein</fullName>
    </recommendedName>
</protein>
<proteinExistence type="predicted"/>
<feature type="compositionally biased region" description="Low complexity" evidence="1">
    <location>
        <begin position="80"/>
        <end position="98"/>
    </location>
</feature>
<keyword evidence="2" id="KW-0812">Transmembrane</keyword>
<organism evidence="4 5">
    <name type="scientific">Streptomyces olivaceus</name>
    <dbReference type="NCBI Taxonomy" id="47716"/>
    <lineage>
        <taxon>Bacteria</taxon>
        <taxon>Bacillati</taxon>
        <taxon>Actinomycetota</taxon>
        <taxon>Actinomycetes</taxon>
        <taxon>Kitasatosporales</taxon>
        <taxon>Streptomycetaceae</taxon>
        <taxon>Streptomyces</taxon>
    </lineage>
</organism>
<evidence type="ECO:0000313" key="4">
    <source>
        <dbReference type="EMBL" id="MBZ6155170.1"/>
    </source>
</evidence>
<dbReference type="Proteomes" id="UP000758701">
    <property type="component" value="Unassembled WGS sequence"/>
</dbReference>
<keyword evidence="2" id="KW-0472">Membrane</keyword>